<evidence type="ECO:0000313" key="3">
    <source>
        <dbReference type="Proteomes" id="UP000199025"/>
    </source>
</evidence>
<dbReference type="Proteomes" id="UP000199025">
    <property type="component" value="Unassembled WGS sequence"/>
</dbReference>
<dbReference type="AlphaFoldDB" id="A0A1I3SJR7"/>
<proteinExistence type="predicted"/>
<keyword evidence="3" id="KW-1185">Reference proteome</keyword>
<feature type="compositionally biased region" description="Basic residues" evidence="1">
    <location>
        <begin position="1"/>
        <end position="16"/>
    </location>
</feature>
<evidence type="ECO:0000313" key="2">
    <source>
        <dbReference type="EMBL" id="SFJ58650.1"/>
    </source>
</evidence>
<sequence>MSPVSRGRKKKNKKKPATPDAGLRAGFEDALEAFEEVADSDDVLDVELLTSEVLGSFWLVGDPHAATHEIGFPLVSYAAAKQNAAGFALLCALQALSPGDELRERARAAAARLAALGMREPAWAAALGEVVVEECHHQTDVYGDQSFLLFLCERGGRRHGLVVETDRYAGVLEAYLTTEHEEILAELAQNRHELLVTGPLALPKARRIVEDAMAVNDQVAAQLLEPVADDPVTDARAHLLARLLAMPPAEPRPEPRPHDEDVVRRFLDEHGSSGAGYLRELVEFGEDVDEGEPLRVSPGKFEFFLDDLLHAQDPDDDALESLRDVSLAWAGWQGRRQGLSDAAVEHLLAEVEEIFDDFFAHDEEEAAGELPVALRR</sequence>
<dbReference type="EMBL" id="FORP01000006">
    <property type="protein sequence ID" value="SFJ58650.1"/>
    <property type="molecule type" value="Genomic_DNA"/>
</dbReference>
<dbReference type="OrthoDB" id="5170563at2"/>
<dbReference type="STRING" id="115433.SAMN05421835_106351"/>
<feature type="region of interest" description="Disordered" evidence="1">
    <location>
        <begin position="1"/>
        <end position="22"/>
    </location>
</feature>
<accession>A0A1I3SJR7</accession>
<reference evidence="2 3" key="1">
    <citation type="submission" date="2016-10" db="EMBL/GenBank/DDBJ databases">
        <authorList>
            <person name="de Groot N.N."/>
        </authorList>
    </citation>
    <scope>NUCLEOTIDE SEQUENCE [LARGE SCALE GENOMIC DNA]</scope>
    <source>
        <strain evidence="2 3">DSM 44468</strain>
    </source>
</reference>
<gene>
    <name evidence="2" type="ORF">SAMN05421835_106351</name>
</gene>
<protein>
    <submittedName>
        <fullName evidence="2">Uncharacterized protein</fullName>
    </submittedName>
</protein>
<organism evidence="2 3">
    <name type="scientific">Amycolatopsis sacchari</name>
    <dbReference type="NCBI Taxonomy" id="115433"/>
    <lineage>
        <taxon>Bacteria</taxon>
        <taxon>Bacillati</taxon>
        <taxon>Actinomycetota</taxon>
        <taxon>Actinomycetes</taxon>
        <taxon>Pseudonocardiales</taxon>
        <taxon>Pseudonocardiaceae</taxon>
        <taxon>Amycolatopsis</taxon>
    </lineage>
</organism>
<evidence type="ECO:0000256" key="1">
    <source>
        <dbReference type="SAM" id="MobiDB-lite"/>
    </source>
</evidence>
<dbReference type="RefSeq" id="WP_091506999.1">
    <property type="nucleotide sequence ID" value="NZ_CBDQZW010000012.1"/>
</dbReference>
<name>A0A1I3SJR7_9PSEU</name>